<dbReference type="PANTHER" id="PTHR37299:SF1">
    <property type="entry name" value="STAGE 0 SPORULATION PROTEIN A HOMOLOG"/>
    <property type="match status" value="1"/>
</dbReference>
<protein>
    <recommendedName>
        <fullName evidence="2">HTH LytTR-type domain-containing protein</fullName>
    </recommendedName>
</protein>
<dbReference type="SMART" id="SM00850">
    <property type="entry name" value="LytTR"/>
    <property type="match status" value="1"/>
</dbReference>
<feature type="transmembrane region" description="Helical" evidence="1">
    <location>
        <begin position="99"/>
        <end position="125"/>
    </location>
</feature>
<sequence>MARVQPISNADDAVTQADRVSTGNNTGRRRLWAVSGAVWLCVALISVVQGQVFAAFAGRSQAWWPTFHYTVAIFSVWALLTPAVLHAARRVEERRFGRVAALSLWLAGYPLTVMAHLTLFVLLFWPIYGGPSLSLFAMAKAVFLANLDKSAFAYIALIALARLRRQWTPPSDVPSPPSLANTAPAGEDGLWVRVAGGQQRVPFQDIDWIAAAGDYAEIHAGERTLLTDRSLASLTDELPAAAFVRVHRGAIVRLDRVREVRSLGRGDASLILHNGETLRLSRRYREGFKALLPV</sequence>
<name>A0A2K9N9A8_9PROT</name>
<proteinExistence type="predicted"/>
<dbReference type="GO" id="GO:0000156">
    <property type="term" value="F:phosphorelay response regulator activity"/>
    <property type="evidence" value="ECO:0007669"/>
    <property type="project" value="InterPro"/>
</dbReference>
<dbReference type="GO" id="GO:0003677">
    <property type="term" value="F:DNA binding"/>
    <property type="evidence" value="ECO:0007669"/>
    <property type="project" value="InterPro"/>
</dbReference>
<keyword evidence="1" id="KW-0472">Membrane</keyword>
<reference evidence="3 4" key="1">
    <citation type="submission" date="2017-12" db="EMBL/GenBank/DDBJ databases">
        <title>Genomes of bacteria within cyanobacterial aggregates.</title>
        <authorList>
            <person name="Cai H."/>
        </authorList>
    </citation>
    <scope>NUCLEOTIDE SEQUENCE [LARGE SCALE GENOMIC DNA]</scope>
    <source>
        <strain evidence="3 4">TH16</strain>
    </source>
</reference>
<accession>A0A2K9N9A8</accession>
<dbReference type="InterPro" id="IPR046947">
    <property type="entry name" value="LytR-like"/>
</dbReference>
<dbReference type="Gene3D" id="2.40.50.1020">
    <property type="entry name" value="LytTr DNA-binding domain"/>
    <property type="match status" value="1"/>
</dbReference>
<keyword evidence="1" id="KW-0812">Transmembrane</keyword>
<evidence type="ECO:0000259" key="2">
    <source>
        <dbReference type="PROSITE" id="PS50930"/>
    </source>
</evidence>
<keyword evidence="4" id="KW-1185">Reference proteome</keyword>
<dbReference type="PROSITE" id="PS50930">
    <property type="entry name" value="HTH_LYTTR"/>
    <property type="match status" value="1"/>
</dbReference>
<feature type="domain" description="HTH LytTR-type" evidence="2">
    <location>
        <begin position="190"/>
        <end position="294"/>
    </location>
</feature>
<dbReference type="Proteomes" id="UP000234752">
    <property type="component" value="Chromosome eg_1"/>
</dbReference>
<evidence type="ECO:0000313" key="3">
    <source>
        <dbReference type="EMBL" id="AUN29677.1"/>
    </source>
</evidence>
<dbReference type="EMBL" id="CP025611">
    <property type="protein sequence ID" value="AUN29677.1"/>
    <property type="molecule type" value="Genomic_DNA"/>
</dbReference>
<gene>
    <name evidence="3" type="ORF">C0V82_05145</name>
</gene>
<dbReference type="Pfam" id="PF04397">
    <property type="entry name" value="LytTR"/>
    <property type="match status" value="1"/>
</dbReference>
<evidence type="ECO:0000313" key="4">
    <source>
        <dbReference type="Proteomes" id="UP000234752"/>
    </source>
</evidence>
<organism evidence="3 4">
    <name type="scientific">Niveispirillum cyanobacteriorum</name>
    <dbReference type="NCBI Taxonomy" id="1612173"/>
    <lineage>
        <taxon>Bacteria</taxon>
        <taxon>Pseudomonadati</taxon>
        <taxon>Pseudomonadota</taxon>
        <taxon>Alphaproteobacteria</taxon>
        <taxon>Rhodospirillales</taxon>
        <taxon>Azospirillaceae</taxon>
        <taxon>Niveispirillum</taxon>
    </lineage>
</organism>
<evidence type="ECO:0000256" key="1">
    <source>
        <dbReference type="SAM" id="Phobius"/>
    </source>
</evidence>
<feature type="transmembrane region" description="Helical" evidence="1">
    <location>
        <begin position="137"/>
        <end position="161"/>
    </location>
</feature>
<dbReference type="PANTHER" id="PTHR37299">
    <property type="entry name" value="TRANSCRIPTIONAL REGULATOR-RELATED"/>
    <property type="match status" value="1"/>
</dbReference>
<feature type="transmembrane region" description="Helical" evidence="1">
    <location>
        <begin position="66"/>
        <end position="87"/>
    </location>
</feature>
<keyword evidence="1" id="KW-1133">Transmembrane helix</keyword>
<dbReference type="AlphaFoldDB" id="A0A2K9N9A8"/>
<feature type="transmembrane region" description="Helical" evidence="1">
    <location>
        <begin position="31"/>
        <end position="54"/>
    </location>
</feature>
<dbReference type="InterPro" id="IPR007492">
    <property type="entry name" value="LytTR_DNA-bd_dom"/>
</dbReference>
<dbReference type="KEGG" id="ncb:C0V82_05145"/>